<feature type="compositionally biased region" description="Basic residues" evidence="1">
    <location>
        <begin position="38"/>
        <end position="47"/>
    </location>
</feature>
<feature type="region of interest" description="Disordered" evidence="1">
    <location>
        <begin position="1"/>
        <end position="75"/>
    </location>
</feature>
<feature type="compositionally biased region" description="Basic and acidic residues" evidence="1">
    <location>
        <begin position="52"/>
        <end position="65"/>
    </location>
</feature>
<name>A0A3M7QYT2_BRAPC</name>
<accession>A0A3M7QYT2</accession>
<gene>
    <name evidence="2" type="ORF">BpHYR1_007054</name>
</gene>
<proteinExistence type="predicted"/>
<organism evidence="2 3">
    <name type="scientific">Brachionus plicatilis</name>
    <name type="common">Marine rotifer</name>
    <name type="synonym">Brachionus muelleri</name>
    <dbReference type="NCBI Taxonomy" id="10195"/>
    <lineage>
        <taxon>Eukaryota</taxon>
        <taxon>Metazoa</taxon>
        <taxon>Spiralia</taxon>
        <taxon>Gnathifera</taxon>
        <taxon>Rotifera</taxon>
        <taxon>Eurotatoria</taxon>
        <taxon>Monogononta</taxon>
        <taxon>Pseudotrocha</taxon>
        <taxon>Ploima</taxon>
        <taxon>Brachionidae</taxon>
        <taxon>Brachionus</taxon>
    </lineage>
</organism>
<evidence type="ECO:0000313" key="2">
    <source>
        <dbReference type="EMBL" id="RNA16463.1"/>
    </source>
</evidence>
<feature type="compositionally biased region" description="Basic residues" evidence="1">
    <location>
        <begin position="66"/>
        <end position="75"/>
    </location>
</feature>
<protein>
    <submittedName>
        <fullName evidence="2">Uncharacterized protein</fullName>
    </submittedName>
</protein>
<dbReference type="EMBL" id="REGN01004700">
    <property type="protein sequence ID" value="RNA16463.1"/>
    <property type="molecule type" value="Genomic_DNA"/>
</dbReference>
<keyword evidence="3" id="KW-1185">Reference proteome</keyword>
<evidence type="ECO:0000256" key="1">
    <source>
        <dbReference type="SAM" id="MobiDB-lite"/>
    </source>
</evidence>
<sequence length="141" mass="16493">MHWSTENEDNNDEDESVVEKPKVSRPRKKPKALELDHKKKIKSKKGTIRVSNRIDNDKKGSDAKDGKHKRGRPPSKKLVCLRNLRRKSVLLSTFYYIPVEDQIRRLFTKKILPIKASDTINANLIEDIYDGDFYKKLMPLF</sequence>
<reference evidence="2 3" key="1">
    <citation type="journal article" date="2018" name="Sci. Rep.">
        <title>Genomic signatures of local adaptation to the degree of environmental predictability in rotifers.</title>
        <authorList>
            <person name="Franch-Gras L."/>
            <person name="Hahn C."/>
            <person name="Garcia-Roger E.M."/>
            <person name="Carmona M.J."/>
            <person name="Serra M."/>
            <person name="Gomez A."/>
        </authorList>
    </citation>
    <scope>NUCLEOTIDE SEQUENCE [LARGE SCALE GENOMIC DNA]</scope>
    <source>
        <strain evidence="2">HYR1</strain>
    </source>
</reference>
<feature type="non-terminal residue" evidence="2">
    <location>
        <position position="141"/>
    </location>
</feature>
<evidence type="ECO:0000313" key="3">
    <source>
        <dbReference type="Proteomes" id="UP000276133"/>
    </source>
</evidence>
<dbReference type="Proteomes" id="UP000276133">
    <property type="component" value="Unassembled WGS sequence"/>
</dbReference>
<dbReference type="AlphaFoldDB" id="A0A3M7QYT2"/>
<dbReference type="OrthoDB" id="10010998at2759"/>
<comment type="caution">
    <text evidence="2">The sequence shown here is derived from an EMBL/GenBank/DDBJ whole genome shotgun (WGS) entry which is preliminary data.</text>
</comment>
<feature type="compositionally biased region" description="Acidic residues" evidence="1">
    <location>
        <begin position="1"/>
        <end position="16"/>
    </location>
</feature>